<dbReference type="EMBL" id="PDNA01000034">
    <property type="protein sequence ID" value="PGH21511.1"/>
    <property type="molecule type" value="Genomic_DNA"/>
</dbReference>
<name>A0A2B7YKC5_POLH7</name>
<comment type="caution">
    <text evidence="1">The sequence shown here is derived from an EMBL/GenBank/DDBJ whole genome shotgun (WGS) entry which is preliminary data.</text>
</comment>
<gene>
    <name evidence="1" type="ORF">AJ80_03179</name>
</gene>
<proteinExistence type="predicted"/>
<reference evidence="1 2" key="1">
    <citation type="submission" date="2017-10" db="EMBL/GenBank/DDBJ databases">
        <title>Comparative genomics in systemic dimorphic fungi from Ajellomycetaceae.</title>
        <authorList>
            <person name="Munoz J.F."/>
            <person name="Mcewen J.G."/>
            <person name="Clay O.K."/>
            <person name="Cuomo C.A."/>
        </authorList>
    </citation>
    <scope>NUCLEOTIDE SEQUENCE [LARGE SCALE GENOMIC DNA]</scope>
    <source>
        <strain evidence="1 2">UAMH7299</strain>
    </source>
</reference>
<dbReference type="PANTHER" id="PTHR37315">
    <property type="entry name" value="UPF0311 PROTEIN BLR7842"/>
    <property type="match status" value="1"/>
</dbReference>
<dbReference type="Gene3D" id="2.40.160.20">
    <property type="match status" value="1"/>
</dbReference>
<dbReference type="OrthoDB" id="2544694at2759"/>
<dbReference type="Pfam" id="PF11578">
    <property type="entry name" value="DUF3237"/>
    <property type="match status" value="1"/>
</dbReference>
<accession>A0A2B7YKC5</accession>
<organism evidence="1 2">
    <name type="scientific">Polytolypa hystricis (strain UAMH7299)</name>
    <dbReference type="NCBI Taxonomy" id="1447883"/>
    <lineage>
        <taxon>Eukaryota</taxon>
        <taxon>Fungi</taxon>
        <taxon>Dikarya</taxon>
        <taxon>Ascomycota</taxon>
        <taxon>Pezizomycotina</taxon>
        <taxon>Eurotiomycetes</taxon>
        <taxon>Eurotiomycetidae</taxon>
        <taxon>Onygenales</taxon>
        <taxon>Onygenales incertae sedis</taxon>
        <taxon>Polytolypa</taxon>
    </lineage>
</organism>
<dbReference type="AlphaFoldDB" id="A0A2B7YKC5"/>
<sequence>MANFPRLQPAFTIQVKIDPPTAVDSASRNKLMVVPMTSGTVKSEADSPLAFNGEFTGTGNDYIRMDPDGKRMRLDAHGVIQTVDGSSVYLNYTGIVEMTPELAGILSDESESVTTPFGKSFIHVTFQSLVGGKIQTGDAKYAELENRVWVGAGHFIYEKGQQPIVEYKVSKVGV</sequence>
<dbReference type="Proteomes" id="UP000224634">
    <property type="component" value="Unassembled WGS sequence"/>
</dbReference>
<keyword evidence="2" id="KW-1185">Reference proteome</keyword>
<dbReference type="InterPro" id="IPR020915">
    <property type="entry name" value="UPF0311"/>
</dbReference>
<protein>
    <submittedName>
        <fullName evidence="1">Uncharacterized protein</fullName>
    </submittedName>
</protein>
<evidence type="ECO:0000313" key="2">
    <source>
        <dbReference type="Proteomes" id="UP000224634"/>
    </source>
</evidence>
<evidence type="ECO:0000313" key="1">
    <source>
        <dbReference type="EMBL" id="PGH21511.1"/>
    </source>
</evidence>
<dbReference type="PANTHER" id="PTHR37315:SF1">
    <property type="entry name" value="UPF0311 PROTEIN BLR7842"/>
    <property type="match status" value="1"/>
</dbReference>